<keyword evidence="2" id="KW-1185">Reference proteome</keyword>
<dbReference type="GeneID" id="54998198"/>
<evidence type="ECO:0000313" key="2">
    <source>
        <dbReference type="Proteomes" id="UP000258104"/>
    </source>
</evidence>
<accession>A0A345MKF5</accession>
<sequence length="44" mass="5270">MDKSFIFRIESNMRDKIKKQSLELGISAAEFVRRAIQEKIEREK</sequence>
<dbReference type="Proteomes" id="UP000258104">
    <property type="component" value="Segment"/>
</dbReference>
<proteinExistence type="predicted"/>
<evidence type="ECO:0000313" key="1">
    <source>
        <dbReference type="EMBL" id="AXH71818.1"/>
    </source>
</evidence>
<dbReference type="EMBL" id="MH626557">
    <property type="protein sequence ID" value="AXH71818.1"/>
    <property type="molecule type" value="Genomic_DNA"/>
</dbReference>
<name>A0A345MKF5_9CAUD</name>
<organism evidence="1 2">
    <name type="scientific">Eggerthella phage PMBT5</name>
    <dbReference type="NCBI Taxonomy" id="2283015"/>
    <lineage>
        <taxon>Viruses</taxon>
        <taxon>Duplodnaviria</taxon>
        <taxon>Heunggongvirae</taxon>
        <taxon>Uroviricota</taxon>
        <taxon>Caudoviricetes</taxon>
        <taxon>Lentavirus</taxon>
        <taxon>Lentavirus PMBT5</taxon>
    </lineage>
</organism>
<reference evidence="1 2" key="1">
    <citation type="submission" date="2018-07" db="EMBL/GenBank/DDBJ databases">
        <title>Complete genome of the first Eggerthella lenta phage.</title>
        <authorList>
            <person name="Koberg S."/>
            <person name="Brinks E."/>
        </authorList>
    </citation>
    <scope>NUCLEOTIDE SEQUENCE [LARGE SCALE GENOMIC DNA]</scope>
</reference>
<dbReference type="KEGG" id="vg:54998198"/>
<protein>
    <submittedName>
        <fullName evidence="1">Uncharacterized protein</fullName>
    </submittedName>
</protein>
<dbReference type="RefSeq" id="YP_009807320.1">
    <property type="nucleotide sequence ID" value="NC_048022.1"/>
</dbReference>